<evidence type="ECO:0000256" key="12">
    <source>
        <dbReference type="ARBA" id="ARBA00023033"/>
    </source>
</evidence>
<dbReference type="EC" id="1.14.14.1" evidence="5"/>
<evidence type="ECO:0000256" key="2">
    <source>
        <dbReference type="ARBA" id="ARBA00004174"/>
    </source>
</evidence>
<dbReference type="PRINTS" id="PR00385">
    <property type="entry name" value="P450"/>
</dbReference>
<evidence type="ECO:0000256" key="5">
    <source>
        <dbReference type="ARBA" id="ARBA00012109"/>
    </source>
</evidence>
<dbReference type="InterPro" id="IPR036396">
    <property type="entry name" value="Cyt_P450_sf"/>
</dbReference>
<evidence type="ECO:0000256" key="8">
    <source>
        <dbReference type="ARBA" id="ARBA00022824"/>
    </source>
</evidence>
<name>A0AA88Y812_PINIB</name>
<keyword evidence="16" id="KW-1185">Reference proteome</keyword>
<dbReference type="InterPro" id="IPR017972">
    <property type="entry name" value="Cyt_P450_CS"/>
</dbReference>
<keyword evidence="8" id="KW-0256">Endoplasmic reticulum</keyword>
<feature type="non-terminal residue" evidence="15">
    <location>
        <position position="1"/>
    </location>
</feature>
<dbReference type="PRINTS" id="PR00463">
    <property type="entry name" value="EP450I"/>
</dbReference>
<dbReference type="GO" id="GO:0020037">
    <property type="term" value="F:heme binding"/>
    <property type="evidence" value="ECO:0007669"/>
    <property type="project" value="InterPro"/>
</dbReference>
<dbReference type="PROSITE" id="PS00086">
    <property type="entry name" value="CYTOCHROME_P450"/>
    <property type="match status" value="1"/>
</dbReference>
<evidence type="ECO:0000256" key="1">
    <source>
        <dbReference type="ARBA" id="ARBA00001971"/>
    </source>
</evidence>
<evidence type="ECO:0000256" key="11">
    <source>
        <dbReference type="ARBA" id="ARBA00023004"/>
    </source>
</evidence>
<gene>
    <name evidence="15" type="ORF">FSP39_007347</name>
</gene>
<evidence type="ECO:0000256" key="7">
    <source>
        <dbReference type="ARBA" id="ARBA00022723"/>
    </source>
</evidence>
<comment type="similarity">
    <text evidence="4 14">Belongs to the cytochrome P450 family.</text>
</comment>
<dbReference type="Gene3D" id="1.10.630.10">
    <property type="entry name" value="Cytochrome P450"/>
    <property type="match status" value="1"/>
</dbReference>
<dbReference type="GO" id="GO:0005789">
    <property type="term" value="C:endoplasmic reticulum membrane"/>
    <property type="evidence" value="ECO:0007669"/>
    <property type="project" value="UniProtKB-SubCell"/>
</dbReference>
<evidence type="ECO:0000256" key="10">
    <source>
        <dbReference type="ARBA" id="ARBA00023002"/>
    </source>
</evidence>
<protein>
    <recommendedName>
        <fullName evidence="5">unspecific monooxygenase</fullName>
        <ecNumber evidence="5">1.14.14.1</ecNumber>
    </recommendedName>
</protein>
<comment type="caution">
    <text evidence="15">The sequence shown here is derived from an EMBL/GenBank/DDBJ whole genome shotgun (WGS) entry which is preliminary data.</text>
</comment>
<evidence type="ECO:0000256" key="4">
    <source>
        <dbReference type="ARBA" id="ARBA00010617"/>
    </source>
</evidence>
<dbReference type="GO" id="GO:0004508">
    <property type="term" value="F:steroid 17-alpha-monooxygenase activity"/>
    <property type="evidence" value="ECO:0007669"/>
    <property type="project" value="TreeGrafter"/>
</dbReference>
<dbReference type="InterPro" id="IPR001128">
    <property type="entry name" value="Cyt_P450"/>
</dbReference>
<keyword evidence="9" id="KW-0492">Microsome</keyword>
<evidence type="ECO:0000256" key="13">
    <source>
        <dbReference type="PIRSR" id="PIRSR602401-1"/>
    </source>
</evidence>
<sequence length="275" mass="31804">FPWVRFILPGKFKSFCEILKNAKDARQKKLRDVQLTYDRRMLRHTCDALITSTCELDEKEKLKVGLTDHLILESAGDFIGAGFDTTATTLRWAFLLLASNPRVQENVQKELDNILGVNRRPSLSDRSQLPFMEATILEILRMASTVPLSLPHNTLEDTEFLEYFIPKDTVVFLNLFSSNFDENLWDSPNEFKPERFLDSEGKIDREKADGILTFGVGRRRCMGEQLAKMNMFMFLSFILQRCRIVKPQTEEYDLKGKFSLTHAPQPFKVQVVARK</sequence>
<organism evidence="15 16">
    <name type="scientific">Pinctada imbricata</name>
    <name type="common">Atlantic pearl-oyster</name>
    <name type="synonym">Pinctada martensii</name>
    <dbReference type="NCBI Taxonomy" id="66713"/>
    <lineage>
        <taxon>Eukaryota</taxon>
        <taxon>Metazoa</taxon>
        <taxon>Spiralia</taxon>
        <taxon>Lophotrochozoa</taxon>
        <taxon>Mollusca</taxon>
        <taxon>Bivalvia</taxon>
        <taxon>Autobranchia</taxon>
        <taxon>Pteriomorphia</taxon>
        <taxon>Pterioida</taxon>
        <taxon>Pterioidea</taxon>
        <taxon>Pteriidae</taxon>
        <taxon>Pinctada</taxon>
    </lineage>
</organism>
<evidence type="ECO:0000256" key="6">
    <source>
        <dbReference type="ARBA" id="ARBA00022617"/>
    </source>
</evidence>
<keyword evidence="6 13" id="KW-0349">Heme</keyword>
<evidence type="ECO:0000313" key="16">
    <source>
        <dbReference type="Proteomes" id="UP001186944"/>
    </source>
</evidence>
<dbReference type="PANTHER" id="PTHR24289:SF21">
    <property type="entry name" value="CYTOCHROME P450 1A"/>
    <property type="match status" value="1"/>
</dbReference>
<evidence type="ECO:0000256" key="9">
    <source>
        <dbReference type="ARBA" id="ARBA00022848"/>
    </source>
</evidence>
<feature type="binding site" description="axial binding residue" evidence="13">
    <location>
        <position position="221"/>
    </location>
    <ligand>
        <name>heme</name>
        <dbReference type="ChEBI" id="CHEBI:30413"/>
    </ligand>
    <ligandPart>
        <name>Fe</name>
        <dbReference type="ChEBI" id="CHEBI:18248"/>
    </ligandPart>
</feature>
<dbReference type="EMBL" id="VSWD01000007">
    <property type="protein sequence ID" value="KAK3097195.1"/>
    <property type="molecule type" value="Genomic_DNA"/>
</dbReference>
<keyword evidence="10 14" id="KW-0560">Oxidoreductase</keyword>
<dbReference type="AlphaFoldDB" id="A0AA88Y812"/>
<proteinExistence type="inferred from homology"/>
<comment type="cofactor">
    <cofactor evidence="1 13">
        <name>heme</name>
        <dbReference type="ChEBI" id="CHEBI:30413"/>
    </cofactor>
</comment>
<keyword evidence="11 13" id="KW-0408">Iron</keyword>
<dbReference type="Proteomes" id="UP001186944">
    <property type="component" value="Unassembled WGS sequence"/>
</dbReference>
<dbReference type="GO" id="GO:0042448">
    <property type="term" value="P:progesterone metabolic process"/>
    <property type="evidence" value="ECO:0007669"/>
    <property type="project" value="TreeGrafter"/>
</dbReference>
<dbReference type="GO" id="GO:0005506">
    <property type="term" value="F:iron ion binding"/>
    <property type="evidence" value="ECO:0007669"/>
    <property type="project" value="InterPro"/>
</dbReference>
<dbReference type="InterPro" id="IPR002401">
    <property type="entry name" value="Cyt_P450_E_grp-I"/>
</dbReference>
<accession>A0AA88Y812</accession>
<keyword evidence="12 14" id="KW-0503">Monooxygenase</keyword>
<keyword evidence="7 13" id="KW-0479">Metal-binding</keyword>
<comment type="subcellular location">
    <subcellularLocation>
        <location evidence="3">Endoplasmic reticulum membrane</location>
        <topology evidence="3">Peripheral membrane protein</topology>
    </subcellularLocation>
    <subcellularLocation>
        <location evidence="2">Microsome membrane</location>
        <topology evidence="2">Peripheral membrane protein</topology>
    </subcellularLocation>
</comment>
<dbReference type="Pfam" id="PF00067">
    <property type="entry name" value="p450"/>
    <property type="match status" value="1"/>
</dbReference>
<dbReference type="GO" id="GO:0042446">
    <property type="term" value="P:hormone biosynthetic process"/>
    <property type="evidence" value="ECO:0007669"/>
    <property type="project" value="TreeGrafter"/>
</dbReference>
<evidence type="ECO:0000256" key="14">
    <source>
        <dbReference type="RuleBase" id="RU000461"/>
    </source>
</evidence>
<dbReference type="PANTHER" id="PTHR24289">
    <property type="entry name" value="STEROID 17-ALPHA-HYDROXYLASE/17,20 LYASE"/>
    <property type="match status" value="1"/>
</dbReference>
<evidence type="ECO:0000313" key="15">
    <source>
        <dbReference type="EMBL" id="KAK3097195.1"/>
    </source>
</evidence>
<reference evidence="15" key="1">
    <citation type="submission" date="2019-08" db="EMBL/GenBank/DDBJ databases">
        <title>The improved chromosome-level genome for the pearl oyster Pinctada fucata martensii using PacBio sequencing and Hi-C.</title>
        <authorList>
            <person name="Zheng Z."/>
        </authorList>
    </citation>
    <scope>NUCLEOTIDE SEQUENCE</scope>
    <source>
        <strain evidence="15">ZZ-2019</strain>
        <tissue evidence="15">Adductor muscle</tissue>
    </source>
</reference>
<dbReference type="SUPFAM" id="SSF48264">
    <property type="entry name" value="Cytochrome P450"/>
    <property type="match status" value="1"/>
</dbReference>
<evidence type="ECO:0000256" key="3">
    <source>
        <dbReference type="ARBA" id="ARBA00004406"/>
    </source>
</evidence>